<evidence type="ECO:0000256" key="1">
    <source>
        <dbReference type="SAM" id="MobiDB-lite"/>
    </source>
</evidence>
<gene>
    <name evidence="2" type="ORF">Tci_892744</name>
</gene>
<proteinExistence type="predicted"/>
<organism evidence="2">
    <name type="scientific">Tanacetum cinerariifolium</name>
    <name type="common">Dalmatian daisy</name>
    <name type="synonym">Chrysanthemum cinerariifolium</name>
    <dbReference type="NCBI Taxonomy" id="118510"/>
    <lineage>
        <taxon>Eukaryota</taxon>
        <taxon>Viridiplantae</taxon>
        <taxon>Streptophyta</taxon>
        <taxon>Embryophyta</taxon>
        <taxon>Tracheophyta</taxon>
        <taxon>Spermatophyta</taxon>
        <taxon>Magnoliopsida</taxon>
        <taxon>eudicotyledons</taxon>
        <taxon>Gunneridae</taxon>
        <taxon>Pentapetalae</taxon>
        <taxon>asterids</taxon>
        <taxon>campanulids</taxon>
        <taxon>Asterales</taxon>
        <taxon>Asteraceae</taxon>
        <taxon>Asteroideae</taxon>
        <taxon>Anthemideae</taxon>
        <taxon>Anthemidinae</taxon>
        <taxon>Tanacetum</taxon>
    </lineage>
</organism>
<evidence type="ECO:0000313" key="2">
    <source>
        <dbReference type="EMBL" id="GFD20775.1"/>
    </source>
</evidence>
<reference evidence="2" key="1">
    <citation type="journal article" date="2019" name="Sci. Rep.">
        <title>Draft genome of Tanacetum cinerariifolium, the natural source of mosquito coil.</title>
        <authorList>
            <person name="Yamashiro T."/>
            <person name="Shiraishi A."/>
            <person name="Satake H."/>
            <person name="Nakayama K."/>
        </authorList>
    </citation>
    <scope>NUCLEOTIDE SEQUENCE</scope>
</reference>
<feature type="region of interest" description="Disordered" evidence="1">
    <location>
        <begin position="1"/>
        <end position="77"/>
    </location>
</feature>
<name>A0A699UC60_TANCI</name>
<accession>A0A699UC60</accession>
<feature type="non-terminal residue" evidence="2">
    <location>
        <position position="163"/>
    </location>
</feature>
<feature type="non-terminal residue" evidence="2">
    <location>
        <position position="1"/>
    </location>
</feature>
<comment type="caution">
    <text evidence="2">The sequence shown here is derived from an EMBL/GenBank/DDBJ whole genome shotgun (WGS) entry which is preliminary data.</text>
</comment>
<sequence length="163" mass="17990">DAGKEGDDDDDDDDQEVERDVEKDDEKDNEEEGGDDEKEYDKEEYDEETRDEESFDPIPKKPENSDDEGNGRGIQATLEVEDSHVTLTLVNPDGQQKSSSVSSQFVTSMLNPTLDVGMESIFEKTLEMVVQTPTFVAPLPMTAPTMIPSTIATITTTSQAPIP</sequence>
<feature type="compositionally biased region" description="Acidic residues" evidence="1">
    <location>
        <begin position="27"/>
        <end position="55"/>
    </location>
</feature>
<dbReference type="AlphaFoldDB" id="A0A699UC60"/>
<protein>
    <submittedName>
        <fullName evidence="2">Uncharacterized protein</fullName>
    </submittedName>
</protein>
<dbReference type="EMBL" id="BKCJ011324726">
    <property type="protein sequence ID" value="GFD20775.1"/>
    <property type="molecule type" value="Genomic_DNA"/>
</dbReference>
<feature type="compositionally biased region" description="Acidic residues" evidence="1">
    <location>
        <begin position="1"/>
        <end position="17"/>
    </location>
</feature>